<gene>
    <name evidence="2" type="ORF">S-CBP3_0009</name>
</gene>
<evidence type="ECO:0000313" key="2">
    <source>
        <dbReference type="EMBL" id="AGK86566.1"/>
    </source>
</evidence>
<reference evidence="2 3" key="2">
    <citation type="journal article" date="2015" name="PLoS ONE">
        <title>Comparative Genomic and Phylogenomic Analyses Reveal a Conserved Core Genome Shared by Estuarine and Oceanic Cyanopodoviruses.</title>
        <authorList>
            <person name="Huang S."/>
            <person name="Zhang S."/>
            <person name="Jiao N."/>
            <person name="Chen F."/>
        </authorList>
    </citation>
    <scope>NUCLEOTIDE SEQUENCE [LARGE SCALE GENOMIC DNA]</scope>
</reference>
<dbReference type="GeneID" id="22112353"/>
<keyword evidence="1" id="KW-0812">Transmembrane</keyword>
<reference evidence="3" key="1">
    <citation type="submission" date="2012-12" db="EMBL/GenBank/DDBJ databases">
        <title>Genomics of marine cyanopodoviruses.</title>
        <authorList>
            <person name="Huang S."/>
            <person name="Chen F."/>
        </authorList>
    </citation>
    <scope>NUCLEOTIDE SEQUENCE [LARGE SCALE GENOMIC DNA]</scope>
</reference>
<evidence type="ECO:0000256" key="1">
    <source>
        <dbReference type="SAM" id="Phobius"/>
    </source>
</evidence>
<name>A0A096VKI4_9CAUD</name>
<keyword evidence="1" id="KW-0472">Membrane</keyword>
<feature type="transmembrane region" description="Helical" evidence="1">
    <location>
        <begin position="20"/>
        <end position="39"/>
    </location>
</feature>
<dbReference type="EMBL" id="KC310803">
    <property type="protein sequence ID" value="AGK86566.1"/>
    <property type="molecule type" value="Genomic_DNA"/>
</dbReference>
<protein>
    <submittedName>
        <fullName evidence="2">Uncharacterized protein</fullName>
    </submittedName>
</protein>
<dbReference type="KEGG" id="vg:22112353"/>
<proteinExistence type="predicted"/>
<evidence type="ECO:0000313" key="3">
    <source>
        <dbReference type="Proteomes" id="UP000030044"/>
    </source>
</evidence>
<dbReference type="RefSeq" id="YP_009103497.1">
    <property type="nucleotide sequence ID" value="NC_025461.1"/>
</dbReference>
<accession>A0A096VKI4</accession>
<sequence length="44" mass="4979">MNYKNLHSIMYDLSVMEEKILLLISYLVVGSVIRPKVVVIGSRG</sequence>
<keyword evidence="1" id="KW-1133">Transmembrane helix</keyword>
<organism evidence="2 3">
    <name type="scientific">Synechococcus phage S-CBP3</name>
    <dbReference type="NCBI Taxonomy" id="756276"/>
    <lineage>
        <taxon>Viruses</taxon>
        <taxon>Duplodnaviria</taxon>
        <taxon>Heunggongvirae</taxon>
        <taxon>Uroviricota</taxon>
        <taxon>Caudoviricetes</taxon>
        <taxon>Autographivirales</taxon>
        <taxon>Lirvirus</taxon>
        <taxon>Lirvirus SCBP3</taxon>
    </lineage>
</organism>
<keyword evidence="3" id="KW-1185">Reference proteome</keyword>
<dbReference type="Proteomes" id="UP000030044">
    <property type="component" value="Segment"/>
</dbReference>